<dbReference type="AlphaFoldDB" id="A0A0C3PAF2"/>
<name>A0A0C3PAF2_PISTI</name>
<organism evidence="1 2">
    <name type="scientific">Pisolithus tinctorius Marx 270</name>
    <dbReference type="NCBI Taxonomy" id="870435"/>
    <lineage>
        <taxon>Eukaryota</taxon>
        <taxon>Fungi</taxon>
        <taxon>Dikarya</taxon>
        <taxon>Basidiomycota</taxon>
        <taxon>Agaricomycotina</taxon>
        <taxon>Agaricomycetes</taxon>
        <taxon>Agaricomycetidae</taxon>
        <taxon>Boletales</taxon>
        <taxon>Sclerodermatineae</taxon>
        <taxon>Pisolithaceae</taxon>
        <taxon>Pisolithus</taxon>
    </lineage>
</organism>
<protein>
    <submittedName>
        <fullName evidence="1">Uncharacterized protein</fullName>
    </submittedName>
</protein>
<evidence type="ECO:0000313" key="1">
    <source>
        <dbReference type="EMBL" id="KIO10605.1"/>
    </source>
</evidence>
<accession>A0A0C3PAF2</accession>
<proteinExistence type="predicted"/>
<reference evidence="1 2" key="1">
    <citation type="submission" date="2014-04" db="EMBL/GenBank/DDBJ databases">
        <authorList>
            <consortium name="DOE Joint Genome Institute"/>
            <person name="Kuo A."/>
            <person name="Kohler A."/>
            <person name="Costa M.D."/>
            <person name="Nagy L.G."/>
            <person name="Floudas D."/>
            <person name="Copeland A."/>
            <person name="Barry K.W."/>
            <person name="Cichocki N."/>
            <person name="Veneault-Fourrey C."/>
            <person name="LaButti K."/>
            <person name="Lindquist E.A."/>
            <person name="Lipzen A."/>
            <person name="Lundell T."/>
            <person name="Morin E."/>
            <person name="Murat C."/>
            <person name="Sun H."/>
            <person name="Tunlid A."/>
            <person name="Henrissat B."/>
            <person name="Grigoriev I.V."/>
            <person name="Hibbett D.S."/>
            <person name="Martin F."/>
            <person name="Nordberg H.P."/>
            <person name="Cantor M.N."/>
            <person name="Hua S.X."/>
        </authorList>
    </citation>
    <scope>NUCLEOTIDE SEQUENCE [LARGE SCALE GENOMIC DNA]</scope>
    <source>
        <strain evidence="1 2">Marx 270</strain>
    </source>
</reference>
<gene>
    <name evidence="1" type="ORF">M404DRAFT_995797</name>
</gene>
<dbReference type="InParanoid" id="A0A0C3PAF2"/>
<sequence>MQNIRDRPFLTALSELEWYSNTEIAVIIGAISGSLRSLAEKRVVYGQWWQGERWC</sequence>
<dbReference type="EMBL" id="KN831952">
    <property type="protein sequence ID" value="KIO10605.1"/>
    <property type="molecule type" value="Genomic_DNA"/>
</dbReference>
<keyword evidence="2" id="KW-1185">Reference proteome</keyword>
<reference evidence="2" key="2">
    <citation type="submission" date="2015-01" db="EMBL/GenBank/DDBJ databases">
        <title>Evolutionary Origins and Diversification of the Mycorrhizal Mutualists.</title>
        <authorList>
            <consortium name="DOE Joint Genome Institute"/>
            <consortium name="Mycorrhizal Genomics Consortium"/>
            <person name="Kohler A."/>
            <person name="Kuo A."/>
            <person name="Nagy L.G."/>
            <person name="Floudas D."/>
            <person name="Copeland A."/>
            <person name="Barry K.W."/>
            <person name="Cichocki N."/>
            <person name="Veneault-Fourrey C."/>
            <person name="LaButti K."/>
            <person name="Lindquist E.A."/>
            <person name="Lipzen A."/>
            <person name="Lundell T."/>
            <person name="Morin E."/>
            <person name="Murat C."/>
            <person name="Riley R."/>
            <person name="Ohm R."/>
            <person name="Sun H."/>
            <person name="Tunlid A."/>
            <person name="Henrissat B."/>
            <person name="Grigoriev I.V."/>
            <person name="Hibbett D.S."/>
            <person name="Martin F."/>
        </authorList>
    </citation>
    <scope>NUCLEOTIDE SEQUENCE [LARGE SCALE GENOMIC DNA]</scope>
    <source>
        <strain evidence="2">Marx 270</strain>
    </source>
</reference>
<dbReference type="HOGENOM" id="CLU_3033400_0_0_1"/>
<evidence type="ECO:0000313" key="2">
    <source>
        <dbReference type="Proteomes" id="UP000054217"/>
    </source>
</evidence>
<dbReference type="Proteomes" id="UP000054217">
    <property type="component" value="Unassembled WGS sequence"/>
</dbReference>